<evidence type="ECO:0000313" key="1">
    <source>
        <dbReference type="EMBL" id="GFN88906.1"/>
    </source>
</evidence>
<reference evidence="1 2" key="1">
    <citation type="journal article" date="2021" name="Elife">
        <title>Chloroplast acquisition without the gene transfer in kleptoplastic sea slugs, Plakobranchus ocellatus.</title>
        <authorList>
            <person name="Maeda T."/>
            <person name="Takahashi S."/>
            <person name="Yoshida T."/>
            <person name="Shimamura S."/>
            <person name="Takaki Y."/>
            <person name="Nagai Y."/>
            <person name="Toyoda A."/>
            <person name="Suzuki Y."/>
            <person name="Arimoto A."/>
            <person name="Ishii H."/>
            <person name="Satoh N."/>
            <person name="Nishiyama T."/>
            <person name="Hasebe M."/>
            <person name="Maruyama T."/>
            <person name="Minagawa J."/>
            <person name="Obokata J."/>
            <person name="Shigenobu S."/>
        </authorList>
    </citation>
    <scope>NUCLEOTIDE SEQUENCE [LARGE SCALE GENOMIC DNA]</scope>
</reference>
<evidence type="ECO:0000313" key="2">
    <source>
        <dbReference type="Proteomes" id="UP000735302"/>
    </source>
</evidence>
<gene>
    <name evidence="1" type="ORF">PoB_001541200</name>
</gene>
<keyword evidence="2" id="KW-1185">Reference proteome</keyword>
<accession>A0AAV3Z130</accession>
<dbReference type="AlphaFoldDB" id="A0AAV3Z130"/>
<proteinExistence type="predicted"/>
<protein>
    <submittedName>
        <fullName evidence="1">Uncharacterized protein</fullName>
    </submittedName>
</protein>
<sequence length="109" mass="12522">MKERGPETNQDIRHGDLTVLTWAHSWLWSGTDQGEKIGRRDFGHRPAFKCHCENTDSRAARISGDEILLRLSRSIIARNSHQIVRLKRHAIASLLVWFFSGIDFSRLGI</sequence>
<organism evidence="1 2">
    <name type="scientific">Plakobranchus ocellatus</name>
    <dbReference type="NCBI Taxonomy" id="259542"/>
    <lineage>
        <taxon>Eukaryota</taxon>
        <taxon>Metazoa</taxon>
        <taxon>Spiralia</taxon>
        <taxon>Lophotrochozoa</taxon>
        <taxon>Mollusca</taxon>
        <taxon>Gastropoda</taxon>
        <taxon>Heterobranchia</taxon>
        <taxon>Euthyneura</taxon>
        <taxon>Panpulmonata</taxon>
        <taxon>Sacoglossa</taxon>
        <taxon>Placobranchoidea</taxon>
        <taxon>Plakobranchidae</taxon>
        <taxon>Plakobranchus</taxon>
    </lineage>
</organism>
<comment type="caution">
    <text evidence="1">The sequence shown here is derived from an EMBL/GenBank/DDBJ whole genome shotgun (WGS) entry which is preliminary data.</text>
</comment>
<name>A0AAV3Z130_9GAST</name>
<dbReference type="Proteomes" id="UP000735302">
    <property type="component" value="Unassembled WGS sequence"/>
</dbReference>
<dbReference type="EMBL" id="BLXT01001882">
    <property type="protein sequence ID" value="GFN88906.1"/>
    <property type="molecule type" value="Genomic_DNA"/>
</dbReference>